<dbReference type="Pfam" id="PF02018">
    <property type="entry name" value="CBM_4_9"/>
    <property type="match status" value="1"/>
</dbReference>
<reference evidence="5 6" key="1">
    <citation type="submission" date="2023-09" db="EMBL/GenBank/DDBJ databases">
        <authorList>
            <person name="Rey-Velasco X."/>
        </authorList>
    </citation>
    <scope>NUCLEOTIDE SEQUENCE [LARGE SCALE GENOMIC DNA]</scope>
    <source>
        <strain evidence="5 6">F260</strain>
    </source>
</reference>
<proteinExistence type="predicted"/>
<dbReference type="PROSITE" id="PS51257">
    <property type="entry name" value="PROKAR_LIPOPROTEIN"/>
    <property type="match status" value="1"/>
</dbReference>
<evidence type="ECO:0000256" key="3">
    <source>
        <dbReference type="SAM" id="Phobius"/>
    </source>
</evidence>
<evidence type="ECO:0000313" key="5">
    <source>
        <dbReference type="EMBL" id="MDT0647158.1"/>
    </source>
</evidence>
<protein>
    <submittedName>
        <fullName evidence="5">Carbohydrate binding domain-containing protein</fullName>
    </submittedName>
</protein>
<keyword evidence="1" id="KW-0378">Hydrolase</keyword>
<accession>A0ABU3CLP8</accession>
<dbReference type="RefSeq" id="WP_311495270.1">
    <property type="nucleotide sequence ID" value="NZ_JAVRHO010000013.1"/>
</dbReference>
<evidence type="ECO:0000259" key="4">
    <source>
        <dbReference type="Pfam" id="PF02018"/>
    </source>
</evidence>
<dbReference type="Gene3D" id="2.60.120.430">
    <property type="entry name" value="Galactose-binding lectin"/>
    <property type="match status" value="3"/>
</dbReference>
<evidence type="ECO:0000313" key="6">
    <source>
        <dbReference type="Proteomes" id="UP001245285"/>
    </source>
</evidence>
<name>A0ABU3CLP8_9FLAO</name>
<dbReference type="InterPro" id="IPR003305">
    <property type="entry name" value="CenC_carb-bd"/>
</dbReference>
<keyword evidence="3" id="KW-0472">Membrane</keyword>
<comment type="caution">
    <text evidence="5">The sequence shown here is derived from an EMBL/GenBank/DDBJ whole genome shotgun (WGS) entry which is preliminary data.</text>
</comment>
<feature type="transmembrane region" description="Helical" evidence="3">
    <location>
        <begin position="12"/>
        <end position="30"/>
    </location>
</feature>
<feature type="region of interest" description="Disordered" evidence="2">
    <location>
        <begin position="227"/>
        <end position="246"/>
    </location>
</feature>
<organism evidence="5 6">
    <name type="scientific">Autumnicola lenta</name>
    <dbReference type="NCBI Taxonomy" id="3075593"/>
    <lineage>
        <taxon>Bacteria</taxon>
        <taxon>Pseudomonadati</taxon>
        <taxon>Bacteroidota</taxon>
        <taxon>Flavobacteriia</taxon>
        <taxon>Flavobacteriales</taxon>
        <taxon>Flavobacteriaceae</taxon>
        <taxon>Autumnicola</taxon>
    </lineage>
</organism>
<dbReference type="EMBL" id="JAVRHO010000013">
    <property type="protein sequence ID" value="MDT0647158.1"/>
    <property type="molecule type" value="Genomic_DNA"/>
</dbReference>
<keyword evidence="6" id="KW-1185">Reference proteome</keyword>
<dbReference type="InterPro" id="IPR008979">
    <property type="entry name" value="Galactose-bd-like_sf"/>
</dbReference>
<gene>
    <name evidence="5" type="ORF">RM545_10705</name>
</gene>
<dbReference type="Proteomes" id="UP001245285">
    <property type="component" value="Unassembled WGS sequence"/>
</dbReference>
<keyword evidence="3" id="KW-0812">Transmembrane</keyword>
<sequence length="740" mass="80495">MKRNSIIQNIQNFNLSLIRLLLLFGVFSIISSCETEDDIPPESAYVEPEPEVPGEGCTDEVMVPDQTDLAEGIDFECGTPDTGFFGEAAGSITIEPADNPDKEGINTSDKVMMVTQTEGVEGWAGFFFDVTSKIDLSEKQTIKLKVYSPAAGQNINLKLEDSSDGTISKEVTMTSTVADEWEEISFAFSPSDSDKFDRMVLFFNFNGDKDATTVHYFDDIVLAEGGSTEEPVSDSEPTSTATDPNVDEDKVISLFSDVYTNVTVDTWRTEWSDATLEDITVNENNVKKYSDLNFVGIETVATPIDASAMSHFHVDIWTANATEFRIKLVDFGADGAFDGGDDVEHEIVISNPAQQEWVEVDISLSDFTGLTTKENIGQLIFAASPSGQNTIYIDNVYFYDSSGILNEPVSAAPTPTADAEVQSIFSDAYTNPTGVNYYPDWGQSTSFEIIDFGGNAVIKYGNVNYEGIDFGEAIDLTSYTTLKIDVWSADYTSIPIFLISTGSGERSVSLDVIPNQWNTLEIPLEDFISQGLDVSDIFQIKFDVQPDTGGSFFIDNLYFSNETGDGGTDGEGSAGTLGFPLDFDGSVDYASKTSGVAFEVVVNQNQSGINSTDTKVGAVTNNGQQYEALTVVLDEAIDFSGSNKTITMKVYSETAYPVLFKLETGVNGERANEVEVDHGGTGWEELTFDFANNAIKSYVDGDPDNGAAFVPVGQYDSFSIFLDFAGTTAGTFYIDDIEQN</sequence>
<evidence type="ECO:0000256" key="1">
    <source>
        <dbReference type="ARBA" id="ARBA00022801"/>
    </source>
</evidence>
<feature type="domain" description="CBM-cenC" evidence="4">
    <location>
        <begin position="110"/>
        <end position="204"/>
    </location>
</feature>
<evidence type="ECO:0000256" key="2">
    <source>
        <dbReference type="SAM" id="MobiDB-lite"/>
    </source>
</evidence>
<dbReference type="SUPFAM" id="SSF49785">
    <property type="entry name" value="Galactose-binding domain-like"/>
    <property type="match status" value="2"/>
</dbReference>
<keyword evidence="3" id="KW-1133">Transmembrane helix</keyword>
<dbReference type="Gene3D" id="2.60.120.260">
    <property type="entry name" value="Galactose-binding domain-like"/>
    <property type="match status" value="1"/>
</dbReference>